<dbReference type="PANTHER" id="PTHR33223:SF10">
    <property type="entry name" value="AMINOTRANSFERASE-LIKE PLANT MOBILE DOMAIN-CONTAINING PROTEIN"/>
    <property type="match status" value="1"/>
</dbReference>
<evidence type="ECO:0000313" key="2">
    <source>
        <dbReference type="EMBL" id="RZR72408.1"/>
    </source>
</evidence>
<dbReference type="Proteomes" id="UP000290560">
    <property type="component" value="Unassembled WGS sequence"/>
</dbReference>
<gene>
    <name evidence="2" type="ORF">BHM03_00013263</name>
</gene>
<evidence type="ECO:0008006" key="3">
    <source>
        <dbReference type="Google" id="ProtNLM"/>
    </source>
</evidence>
<protein>
    <recommendedName>
        <fullName evidence="3">Retrotransposon gag domain-containing protein</fullName>
    </recommendedName>
</protein>
<evidence type="ECO:0000256" key="1">
    <source>
        <dbReference type="SAM" id="MobiDB-lite"/>
    </source>
</evidence>
<feature type="region of interest" description="Disordered" evidence="1">
    <location>
        <begin position="76"/>
        <end position="104"/>
    </location>
</feature>
<dbReference type="PANTHER" id="PTHR33223">
    <property type="entry name" value="CCHC-TYPE DOMAIN-CONTAINING PROTEIN"/>
    <property type="match status" value="1"/>
</dbReference>
<sequence length="177" mass="21160">MRQKEEEHLGQYLARFTDEVSVIPDAHPSLVIQTFMIEIRLSYLFWSLVERPPTTVLEMLQMANQYVTVETLVAEKHEDQKRPRAEPSRGPPPGLQRRRMERGDQTRGLLKILNPMRSRAEDRDSRHYCRFHRDYGHDIEECYDLKNQIEDLMHRNHLDRYIMKPRKPSLCPKRHNG</sequence>
<name>A0A445MDY4_ENSVE</name>
<proteinExistence type="predicted"/>
<dbReference type="AlphaFoldDB" id="A0A445MDY4"/>
<organism evidence="2">
    <name type="scientific">Ensete ventricosum</name>
    <name type="common">Abyssinian banana</name>
    <name type="synonym">Musa ensete</name>
    <dbReference type="NCBI Taxonomy" id="4639"/>
    <lineage>
        <taxon>Eukaryota</taxon>
        <taxon>Viridiplantae</taxon>
        <taxon>Streptophyta</taxon>
        <taxon>Embryophyta</taxon>
        <taxon>Tracheophyta</taxon>
        <taxon>Spermatophyta</taxon>
        <taxon>Magnoliopsida</taxon>
        <taxon>Liliopsida</taxon>
        <taxon>Zingiberales</taxon>
        <taxon>Musaceae</taxon>
        <taxon>Ensete</taxon>
    </lineage>
</organism>
<accession>A0A445MDY4</accession>
<dbReference type="EMBL" id="KV875680">
    <property type="protein sequence ID" value="RZR72408.1"/>
    <property type="molecule type" value="Genomic_DNA"/>
</dbReference>
<reference evidence="2" key="1">
    <citation type="journal article" date="2018" name="Data Brief">
        <title>Genome sequence data from 17 accessions of Ensete ventricosum, a staple food crop for millions in Ethiopia.</title>
        <authorList>
            <person name="Yemataw Z."/>
            <person name="Muzemil S."/>
            <person name="Ambachew D."/>
            <person name="Tripathi L."/>
            <person name="Tesfaye K."/>
            <person name="Chala A."/>
            <person name="Farbos A."/>
            <person name="O'Neill P."/>
            <person name="Moore K."/>
            <person name="Grant M."/>
            <person name="Studholme D.J."/>
        </authorList>
    </citation>
    <scope>NUCLEOTIDE SEQUENCE [LARGE SCALE GENOMIC DNA]</scope>
    <source>
        <tissue evidence="2">Leaf</tissue>
    </source>
</reference>
<feature type="compositionally biased region" description="Basic and acidic residues" evidence="1">
    <location>
        <begin position="76"/>
        <end position="87"/>
    </location>
</feature>